<dbReference type="InterPro" id="IPR029060">
    <property type="entry name" value="PIN-like_dom_sf"/>
</dbReference>
<dbReference type="RefSeq" id="WP_308474292.1">
    <property type="nucleotide sequence ID" value="NZ_OY726394.1"/>
</dbReference>
<comment type="function">
    <text evidence="6">Toxic component of a toxin-antitoxin (TA) system. An RNase.</text>
</comment>
<dbReference type="InterPro" id="IPR006226">
    <property type="entry name" value="Mtu_PIN"/>
</dbReference>
<evidence type="ECO:0000313" key="9">
    <source>
        <dbReference type="Proteomes" id="UP001190336"/>
    </source>
</evidence>
<keyword evidence="6" id="KW-0800">Toxin</keyword>
<evidence type="ECO:0000256" key="4">
    <source>
        <dbReference type="ARBA" id="ARBA00022801"/>
    </source>
</evidence>
<feature type="domain" description="PIN" evidence="7">
    <location>
        <begin position="5"/>
        <end position="136"/>
    </location>
</feature>
<evidence type="ECO:0000256" key="3">
    <source>
        <dbReference type="ARBA" id="ARBA00022723"/>
    </source>
</evidence>
<evidence type="ECO:0000256" key="6">
    <source>
        <dbReference type="HAMAP-Rule" id="MF_00265"/>
    </source>
</evidence>
<keyword evidence="5 6" id="KW-0460">Magnesium</keyword>
<dbReference type="NCBIfam" id="TIGR00028">
    <property type="entry name" value="Mtu_PIN_fam"/>
    <property type="match status" value="1"/>
</dbReference>
<keyword evidence="2 6" id="KW-0540">Nuclease</keyword>
<evidence type="ECO:0000256" key="2">
    <source>
        <dbReference type="ARBA" id="ARBA00022722"/>
    </source>
</evidence>
<dbReference type="Gene3D" id="3.40.50.1010">
    <property type="entry name" value="5'-nuclease"/>
    <property type="match status" value="1"/>
</dbReference>
<dbReference type="EMBL" id="OY726394">
    <property type="protein sequence ID" value="CAJ1505167.1"/>
    <property type="molecule type" value="Genomic_DNA"/>
</dbReference>
<evidence type="ECO:0000259" key="7">
    <source>
        <dbReference type="Pfam" id="PF01850"/>
    </source>
</evidence>
<sequence length="153" mass="16992">MSETFDVNVLVYATHRASPFHDRARALVERFLAGPGLVYLLWPVALGYLRIVTHPGLLDAPLSPEVAGANIDQFVSRPHVRFVGEADGFWEVYRRVAAGVSPRGNLVPDAHLAALMHQHGISTIWTHDRDFRKFDGITVRDPFGDSSFDGQNS</sequence>
<dbReference type="Proteomes" id="UP001190336">
    <property type="component" value="Chromosome"/>
</dbReference>
<dbReference type="Pfam" id="PF01850">
    <property type="entry name" value="PIN"/>
    <property type="match status" value="1"/>
</dbReference>
<comment type="cofactor">
    <cofactor evidence="6">
        <name>Mg(2+)</name>
        <dbReference type="ChEBI" id="CHEBI:18420"/>
    </cofactor>
</comment>
<keyword evidence="1 6" id="KW-1277">Toxin-antitoxin system</keyword>
<evidence type="ECO:0000256" key="1">
    <source>
        <dbReference type="ARBA" id="ARBA00022649"/>
    </source>
</evidence>
<dbReference type="InterPro" id="IPR002716">
    <property type="entry name" value="PIN_dom"/>
</dbReference>
<protein>
    <recommendedName>
        <fullName evidence="6">Ribonuclease VapC</fullName>
        <shortName evidence="6">RNase VapC</shortName>
        <ecNumber evidence="6">3.1.-.-</ecNumber>
    </recommendedName>
    <alternativeName>
        <fullName evidence="6">Toxin VapC</fullName>
    </alternativeName>
</protein>
<dbReference type="InterPro" id="IPR022907">
    <property type="entry name" value="VapC_family"/>
</dbReference>
<keyword evidence="9" id="KW-1185">Reference proteome</keyword>
<gene>
    <name evidence="6" type="primary">vapC</name>
    <name evidence="8" type="ORF">MU0083_003622</name>
</gene>
<evidence type="ECO:0000256" key="5">
    <source>
        <dbReference type="ARBA" id="ARBA00022842"/>
    </source>
</evidence>
<dbReference type="SUPFAM" id="SSF88723">
    <property type="entry name" value="PIN domain-like"/>
    <property type="match status" value="1"/>
</dbReference>
<dbReference type="HAMAP" id="MF_00265">
    <property type="entry name" value="VapC_Nob1"/>
    <property type="match status" value="1"/>
</dbReference>
<feature type="binding site" evidence="6">
    <location>
        <position position="6"/>
    </location>
    <ligand>
        <name>Mg(2+)</name>
        <dbReference type="ChEBI" id="CHEBI:18420"/>
    </ligand>
</feature>
<keyword evidence="4 6" id="KW-0378">Hydrolase</keyword>
<feature type="binding site" evidence="6">
    <location>
        <position position="109"/>
    </location>
    <ligand>
        <name>Mg(2+)</name>
        <dbReference type="ChEBI" id="CHEBI:18420"/>
    </ligand>
</feature>
<reference evidence="8 9" key="1">
    <citation type="submission" date="2023-08" db="EMBL/GenBank/DDBJ databases">
        <authorList>
            <person name="Folkvardsen B D."/>
            <person name="Norman A."/>
        </authorList>
    </citation>
    <scope>NUCLEOTIDE SEQUENCE [LARGE SCALE GENOMIC DNA]</scope>
    <source>
        <strain evidence="8 9">Mu0083</strain>
    </source>
</reference>
<name>A0ABN9NIG3_9MYCO</name>
<proteinExistence type="inferred from homology"/>
<evidence type="ECO:0000313" key="8">
    <source>
        <dbReference type="EMBL" id="CAJ1505167.1"/>
    </source>
</evidence>
<comment type="similarity">
    <text evidence="6">Belongs to the PINc/VapC protein family.</text>
</comment>
<accession>A0ABN9NIG3</accession>
<dbReference type="EC" id="3.1.-.-" evidence="6"/>
<organism evidence="8 9">
    <name type="scientific">[Mycobacterium] kokjensenii</name>
    <dbReference type="NCBI Taxonomy" id="3064287"/>
    <lineage>
        <taxon>Bacteria</taxon>
        <taxon>Bacillati</taxon>
        <taxon>Actinomycetota</taxon>
        <taxon>Actinomycetes</taxon>
        <taxon>Mycobacteriales</taxon>
        <taxon>Mycobacteriaceae</taxon>
        <taxon>Mycolicibacter</taxon>
    </lineage>
</organism>
<keyword evidence="3 6" id="KW-0479">Metal-binding</keyword>